<proteinExistence type="predicted"/>
<evidence type="ECO:0000313" key="2">
    <source>
        <dbReference type="Proteomes" id="UP000265938"/>
    </source>
</evidence>
<accession>A0A3A3EFR9</accession>
<dbReference type="AlphaFoldDB" id="A0A3A3EFR9"/>
<dbReference type="Proteomes" id="UP000265938">
    <property type="component" value="Unassembled WGS sequence"/>
</dbReference>
<evidence type="ECO:0000313" key="1">
    <source>
        <dbReference type="EMBL" id="RJF32046.1"/>
    </source>
</evidence>
<gene>
    <name evidence="1" type="ORF">D4741_19950</name>
</gene>
<dbReference type="EMBL" id="QYSE01000009">
    <property type="protein sequence ID" value="RJF32046.1"/>
    <property type="molecule type" value="Genomic_DNA"/>
</dbReference>
<comment type="caution">
    <text evidence="1">The sequence shown here is derived from an EMBL/GenBank/DDBJ whole genome shotgun (WGS) entry which is preliminary data.</text>
</comment>
<organism evidence="1 2">
    <name type="scientific">Pseudoalteromonas gelatinilytica</name>
    <dbReference type="NCBI Taxonomy" id="1703256"/>
    <lineage>
        <taxon>Bacteria</taxon>
        <taxon>Pseudomonadati</taxon>
        <taxon>Pseudomonadota</taxon>
        <taxon>Gammaproteobacteria</taxon>
        <taxon>Alteromonadales</taxon>
        <taxon>Pseudoalteromonadaceae</taxon>
        <taxon>Pseudoalteromonas</taxon>
    </lineage>
</organism>
<name>A0A3A3EFR9_9GAMM</name>
<reference evidence="1 2" key="1">
    <citation type="submission" date="2018-09" db="EMBL/GenBank/DDBJ databases">
        <title>Identification of marine bacteria producing industrial enzymes.</title>
        <authorList>
            <person name="Cheng T.H."/>
            <person name="Saidin J."/>
            <person name="Muhd D.D."/>
            <person name="Isa M.N.M."/>
            <person name="Bakar M.F.A."/>
            <person name="Ismail N."/>
        </authorList>
    </citation>
    <scope>NUCLEOTIDE SEQUENCE [LARGE SCALE GENOMIC DNA]</scope>
    <source>
        <strain evidence="1 2">MNAD 1.6</strain>
    </source>
</reference>
<sequence>MKFKTAYNHPIQSFMTTNKVKNSKKMKHELFNEFKDRLEKGGIAYEEIFPRVKTKVVEYIFFLTASSGIWKIGADVLAEKLGCSISSVYNTVMILKKTDTFIIARLANNGAGRYVFVNKLHPNFHKIMKEVFELSSEEIIALAPTIEVNNSEEKSDNKGQFKGLENSLKPDAAGADSSFSPSYLFRSFLKQENKAILESTDKISIKKAIDNDRPKSFSAQRETLIEFGANTYQVMLFELILEMPYAQYLKDQAYKIALRAGSDLDFQTFYKAKNAVHELSMRICNKEMNIRTLPALFEAIFKAYLAKNKIPDLKILEIKARERKVVPLYNWLEE</sequence>
<protein>
    <submittedName>
        <fullName evidence="1">Uncharacterized protein</fullName>
    </submittedName>
</protein>